<dbReference type="Gene3D" id="1.25.10.10">
    <property type="entry name" value="Leucine-rich Repeat Variant"/>
    <property type="match status" value="1"/>
</dbReference>
<dbReference type="PANTHER" id="PTHR23120:SF42">
    <property type="entry name" value="MAESTRO HEAT-LIKE REPEAT FAMILY MEMBER 3"/>
    <property type="match status" value="1"/>
</dbReference>
<dbReference type="PANTHER" id="PTHR23120">
    <property type="entry name" value="MAESTRO-RELATED HEAT DOMAIN-CONTAINING"/>
    <property type="match status" value="1"/>
</dbReference>
<reference evidence="2" key="2">
    <citation type="submission" date="2025-08" db="UniProtKB">
        <authorList>
            <consortium name="Ensembl"/>
        </authorList>
    </citation>
    <scope>IDENTIFICATION</scope>
</reference>
<dbReference type="SUPFAM" id="SSF48371">
    <property type="entry name" value="ARM repeat"/>
    <property type="match status" value="1"/>
</dbReference>
<dbReference type="Ensembl" id="ENSCMMT00000004323.1">
    <property type="protein sequence ID" value="ENSCMMP00000003864.1"/>
    <property type="gene ID" value="ENSCMMG00000002457.1"/>
</dbReference>
<reference evidence="2" key="3">
    <citation type="submission" date="2025-09" db="UniProtKB">
        <authorList>
            <consortium name="Ensembl"/>
        </authorList>
    </citation>
    <scope>IDENTIFICATION</scope>
</reference>
<dbReference type="AlphaFoldDB" id="A0A8C3GEH4"/>
<evidence type="ECO:0000313" key="3">
    <source>
        <dbReference type="Proteomes" id="UP000694556"/>
    </source>
</evidence>
<dbReference type="GO" id="GO:0005737">
    <property type="term" value="C:cytoplasm"/>
    <property type="evidence" value="ECO:0007669"/>
    <property type="project" value="TreeGrafter"/>
</dbReference>
<accession>A0A8C3GEH4</accession>
<feature type="domain" description="Maestro/Maestro-like HEAT-repeats" evidence="1">
    <location>
        <begin position="58"/>
        <end position="305"/>
    </location>
</feature>
<dbReference type="InterPro" id="IPR011989">
    <property type="entry name" value="ARM-like"/>
</dbReference>
<evidence type="ECO:0000313" key="2">
    <source>
        <dbReference type="Ensembl" id="ENSCMMP00000003864.1"/>
    </source>
</evidence>
<reference evidence="2" key="1">
    <citation type="submission" date="2018-09" db="EMBL/GenBank/DDBJ databases">
        <title>Common duck and Muscovy duck high density SNP chip.</title>
        <authorList>
            <person name="Vignal A."/>
            <person name="Thebault N."/>
            <person name="Warren W.C."/>
        </authorList>
    </citation>
    <scope>NUCLEOTIDE SEQUENCE [LARGE SCALE GENOMIC DNA]</scope>
</reference>
<dbReference type="InterPro" id="IPR055406">
    <property type="entry name" value="HEAT_Maestro"/>
</dbReference>
<dbReference type="Pfam" id="PF23227">
    <property type="entry name" value="HEAT_MROH2B_C"/>
    <property type="match status" value="1"/>
</dbReference>
<protein>
    <recommendedName>
        <fullName evidence="1">Maestro/Maestro-like HEAT-repeats domain-containing protein</fullName>
    </recommendedName>
</protein>
<organism evidence="2 3">
    <name type="scientific">Cairina moschata</name>
    <name type="common">Muscovy duck</name>
    <dbReference type="NCBI Taxonomy" id="8855"/>
    <lineage>
        <taxon>Eukaryota</taxon>
        <taxon>Metazoa</taxon>
        <taxon>Chordata</taxon>
        <taxon>Craniata</taxon>
        <taxon>Vertebrata</taxon>
        <taxon>Euteleostomi</taxon>
        <taxon>Archelosauria</taxon>
        <taxon>Archosauria</taxon>
        <taxon>Dinosauria</taxon>
        <taxon>Saurischia</taxon>
        <taxon>Theropoda</taxon>
        <taxon>Coelurosauria</taxon>
        <taxon>Aves</taxon>
        <taxon>Neognathae</taxon>
        <taxon>Galloanserae</taxon>
        <taxon>Anseriformes</taxon>
        <taxon>Anatidae</taxon>
        <taxon>Anatinae</taxon>
        <taxon>Cairina</taxon>
    </lineage>
</organism>
<sequence>MKELPRSLRATIIHQLVELLRMEDSSWETVAMVILSTLLECTELGDELDCVVSLFGSYLRSPCLGMQSLVLRAILGLTERPATARQTLVLLPSITEQLQGADSDTRAVALPVLSTMLRLLEGRTLSLTALELAGKLPALFGDESSTVRLLSIRLFLDTLGFVEGSEEKLQQVAHRSLLPLSFHLHDQDESVAEASREALLGVARLLRWRQLAHLAETLQSWKIGECLLARRRSAAEEYLDQSLPYLQSPQEPLRREAVRFTGLVGRHLLAQRQSQSQDICQVLRGLANDPCKSVSSLAIQTALILQAPRPRSRFSFRQLCSRLQKAWRRRRSSPAGS</sequence>
<dbReference type="Proteomes" id="UP000694556">
    <property type="component" value="Chromosome 13"/>
</dbReference>
<dbReference type="InterPro" id="IPR045206">
    <property type="entry name" value="Maestro_heat-like_prot"/>
</dbReference>
<evidence type="ECO:0000259" key="1">
    <source>
        <dbReference type="Pfam" id="PF23227"/>
    </source>
</evidence>
<name>A0A8C3GEH4_CAIMO</name>
<keyword evidence="3" id="KW-1185">Reference proteome</keyword>
<dbReference type="InterPro" id="IPR016024">
    <property type="entry name" value="ARM-type_fold"/>
</dbReference>
<proteinExistence type="predicted"/>